<keyword evidence="4" id="KW-0472">Membrane</keyword>
<feature type="transmembrane region" description="Helical" evidence="4">
    <location>
        <begin position="27"/>
        <end position="51"/>
    </location>
</feature>
<keyword evidence="4" id="KW-1133">Transmembrane helix</keyword>
<accession>A0A538SAF3</accession>
<evidence type="ECO:0000256" key="2">
    <source>
        <dbReference type="ARBA" id="ARBA00022729"/>
    </source>
</evidence>
<feature type="region of interest" description="Disordered" evidence="3">
    <location>
        <begin position="1"/>
        <end position="21"/>
    </location>
</feature>
<dbReference type="Gene3D" id="3.40.50.2300">
    <property type="match status" value="4"/>
</dbReference>
<sequence>MSPGVIMEEQQAPSAEPKPGPPKRRTLWIAIAVVVVIVVVLLAAVLGGLFAGAKPQAIFFVGYPGEGDKLVPTWWSNRAQWPARWLYSEGLQDISFMGRLKTAGVDVTSIEGTAPTAPISPDYNTSSGLFNTEYQAAFGRAPKLYGPNSYDAMFTLALAFQKAQTTDTNSSAFKAALRAVANPPGIAIRPGEWAKAAANITNGIDIDYQGASGAINYDQFGEVGSDYEAWSVNASAGINQKLFIPEGSWSTSSVHSAVMKANSLPVAPAAPPTNLPVGTLFDLTGPLKDFGPDQQNGTVLAATDINSAGGITIGTTVYNIQLFHEDDGTDATKAAAAATKLVTVDGVKALIGGTASSASAAAFAVIAPAGIIEITSSSTSPVFTTADTTDQFWRTAPSDALQGKAAGWYAFTQRGWRIMSVLYVDNAYGRGLSGVFAADFKARGGQILRLVPFPEDPAKVDANSILQTLFTPGSASYIPIATWRTEEYGPTLR</sequence>
<comment type="similarity">
    <text evidence="1">Belongs to the leucine-binding protein family.</text>
</comment>
<keyword evidence="4" id="KW-0812">Transmembrane</keyword>
<name>A0A538SAF3_UNCEI</name>
<dbReference type="EMBL" id="VBOR01000077">
    <property type="protein sequence ID" value="TMQ48352.1"/>
    <property type="molecule type" value="Genomic_DNA"/>
</dbReference>
<dbReference type="InterPro" id="IPR028081">
    <property type="entry name" value="Leu-bd"/>
</dbReference>
<feature type="domain" description="Leucine-binding protein" evidence="5">
    <location>
        <begin position="276"/>
        <end position="456"/>
    </location>
</feature>
<gene>
    <name evidence="6" type="ORF">E6K71_07380</name>
</gene>
<dbReference type="AlphaFoldDB" id="A0A538SAF3"/>
<evidence type="ECO:0000313" key="7">
    <source>
        <dbReference type="Proteomes" id="UP000316292"/>
    </source>
</evidence>
<dbReference type="Pfam" id="PF13458">
    <property type="entry name" value="Peripla_BP_6"/>
    <property type="match status" value="1"/>
</dbReference>
<protein>
    <recommendedName>
        <fullName evidence="5">Leucine-binding protein domain-containing protein</fullName>
    </recommendedName>
</protein>
<reference evidence="6 7" key="1">
    <citation type="journal article" date="2019" name="Nat. Microbiol.">
        <title>Mediterranean grassland soil C-N compound turnover is dependent on rainfall and depth, and is mediated by genomically divergent microorganisms.</title>
        <authorList>
            <person name="Diamond S."/>
            <person name="Andeer P.F."/>
            <person name="Li Z."/>
            <person name="Crits-Christoph A."/>
            <person name="Burstein D."/>
            <person name="Anantharaman K."/>
            <person name="Lane K.R."/>
            <person name="Thomas B.C."/>
            <person name="Pan C."/>
            <person name="Northen T.R."/>
            <person name="Banfield J.F."/>
        </authorList>
    </citation>
    <scope>NUCLEOTIDE SEQUENCE [LARGE SCALE GENOMIC DNA]</scope>
    <source>
        <strain evidence="6">WS_1</strain>
    </source>
</reference>
<dbReference type="PANTHER" id="PTHR30483:SF6">
    <property type="entry name" value="PERIPLASMIC BINDING PROTEIN OF ABC TRANSPORTER FOR NATURAL AMINO ACIDS"/>
    <property type="match status" value="1"/>
</dbReference>
<organism evidence="6 7">
    <name type="scientific">Eiseniibacteriota bacterium</name>
    <dbReference type="NCBI Taxonomy" id="2212470"/>
    <lineage>
        <taxon>Bacteria</taxon>
        <taxon>Candidatus Eiseniibacteriota</taxon>
    </lineage>
</organism>
<evidence type="ECO:0000256" key="1">
    <source>
        <dbReference type="ARBA" id="ARBA00010062"/>
    </source>
</evidence>
<dbReference type="InterPro" id="IPR028082">
    <property type="entry name" value="Peripla_BP_I"/>
</dbReference>
<dbReference type="PANTHER" id="PTHR30483">
    <property type="entry name" value="LEUCINE-SPECIFIC-BINDING PROTEIN"/>
    <property type="match status" value="1"/>
</dbReference>
<evidence type="ECO:0000259" key="5">
    <source>
        <dbReference type="Pfam" id="PF13458"/>
    </source>
</evidence>
<dbReference type="Proteomes" id="UP000316292">
    <property type="component" value="Unassembled WGS sequence"/>
</dbReference>
<dbReference type="SUPFAM" id="SSF53822">
    <property type="entry name" value="Periplasmic binding protein-like I"/>
    <property type="match status" value="2"/>
</dbReference>
<comment type="caution">
    <text evidence="6">The sequence shown here is derived from an EMBL/GenBank/DDBJ whole genome shotgun (WGS) entry which is preliminary data.</text>
</comment>
<keyword evidence="2" id="KW-0732">Signal</keyword>
<dbReference type="InterPro" id="IPR051010">
    <property type="entry name" value="BCAA_transport"/>
</dbReference>
<evidence type="ECO:0000256" key="3">
    <source>
        <dbReference type="SAM" id="MobiDB-lite"/>
    </source>
</evidence>
<evidence type="ECO:0000313" key="6">
    <source>
        <dbReference type="EMBL" id="TMQ48352.1"/>
    </source>
</evidence>
<evidence type="ECO:0000256" key="4">
    <source>
        <dbReference type="SAM" id="Phobius"/>
    </source>
</evidence>
<proteinExistence type="inferred from homology"/>